<dbReference type="GO" id="GO:0006508">
    <property type="term" value="P:proteolysis"/>
    <property type="evidence" value="ECO:0007669"/>
    <property type="project" value="UniProtKB-KW"/>
</dbReference>
<dbReference type="PANTHER" id="PTHR39430">
    <property type="entry name" value="MEMBRANE-ASSOCIATED PROTEASE-RELATED"/>
    <property type="match status" value="1"/>
</dbReference>
<evidence type="ECO:0000313" key="4">
    <source>
        <dbReference type="Proteomes" id="UP000501914"/>
    </source>
</evidence>
<evidence type="ECO:0000256" key="1">
    <source>
        <dbReference type="SAM" id="Phobius"/>
    </source>
</evidence>
<reference evidence="3 4" key="1">
    <citation type="submission" date="2020-02" db="EMBL/GenBank/DDBJ databases">
        <title>Genome sequencing, annotation and comparative genomic analysis of Bacillus tequilensis EA-CB0015, an effective biological control agent against Pseudocercospora fijiensis in banana plants.</title>
        <authorList>
            <person name="Cuellar-Gaviria T.Z."/>
            <person name="Ju K.-S."/>
            <person name="Villegas-Escobar V."/>
        </authorList>
    </citation>
    <scope>NUCLEOTIDE SEQUENCE [LARGE SCALE GENOMIC DNA]</scope>
    <source>
        <strain evidence="3 4">EA-CB0015</strain>
    </source>
</reference>
<dbReference type="PANTHER" id="PTHR39430:SF1">
    <property type="entry name" value="PROTEASE"/>
    <property type="match status" value="1"/>
</dbReference>
<sequence length="298" mass="33171">MAQIHHIQSGHSNHPKWSVTILLSWGSFVFALFFATLVGTMASQAGASKLLQHSIQAGLVTLINVPLLYILLKRSSSRPFCSIGLSGWRQAIPKAMMGAIYVIVLSGSGFTIAHLLGWIKITQFHFSGHLVTSLLLNMMIAFFYEAFPEELTFRGTVYSALNRRFNGFTGLLLQPILFVLAPLTVSGLQYIAGIETSAITLGYIILLLSFGIILQLLRMVTGSLWTSIAFHLAFLENSRFFVRQGEERFITYEEIVPGTGTLFVIFFMLLIVGTLLLIPAVIARWRGKNKRNEKDVEV</sequence>
<protein>
    <submittedName>
        <fullName evidence="3">CPBP family intramembrane metalloprotease</fullName>
    </submittedName>
</protein>
<keyword evidence="1" id="KW-1133">Transmembrane helix</keyword>
<accession>A0A6H0WLL7</accession>
<feature type="transmembrane region" description="Helical" evidence="1">
    <location>
        <begin position="21"/>
        <end position="42"/>
    </location>
</feature>
<proteinExistence type="predicted"/>
<keyword evidence="3" id="KW-0482">Metalloprotease</keyword>
<dbReference type="RefSeq" id="WP_167872654.1">
    <property type="nucleotide sequence ID" value="NZ_CP048852.1"/>
</dbReference>
<gene>
    <name evidence="3" type="ORF">G4P54_10770</name>
</gene>
<dbReference type="Pfam" id="PF02517">
    <property type="entry name" value="Rce1-like"/>
    <property type="match status" value="1"/>
</dbReference>
<feature type="transmembrane region" description="Helical" evidence="1">
    <location>
        <begin position="168"/>
        <end position="192"/>
    </location>
</feature>
<name>A0A6H0WLL7_9BACI</name>
<feature type="transmembrane region" description="Helical" evidence="1">
    <location>
        <begin position="198"/>
        <end position="217"/>
    </location>
</feature>
<evidence type="ECO:0000313" key="3">
    <source>
        <dbReference type="EMBL" id="QIW80246.1"/>
    </source>
</evidence>
<dbReference type="GO" id="GO:0008237">
    <property type="term" value="F:metallopeptidase activity"/>
    <property type="evidence" value="ECO:0007669"/>
    <property type="project" value="UniProtKB-KW"/>
</dbReference>
<dbReference type="EMBL" id="CP048852">
    <property type="protein sequence ID" value="QIW80246.1"/>
    <property type="molecule type" value="Genomic_DNA"/>
</dbReference>
<dbReference type="GO" id="GO:0004175">
    <property type="term" value="F:endopeptidase activity"/>
    <property type="evidence" value="ECO:0007669"/>
    <property type="project" value="UniProtKB-ARBA"/>
</dbReference>
<dbReference type="AlphaFoldDB" id="A0A6H0WLL7"/>
<dbReference type="InterPro" id="IPR003675">
    <property type="entry name" value="Rce1/LyrA-like_dom"/>
</dbReference>
<keyword evidence="4" id="KW-1185">Reference proteome</keyword>
<feature type="transmembrane region" description="Helical" evidence="1">
    <location>
        <begin position="99"/>
        <end position="119"/>
    </location>
</feature>
<keyword evidence="3" id="KW-0378">Hydrolase</keyword>
<dbReference type="GO" id="GO:0080120">
    <property type="term" value="P:CAAX-box protein maturation"/>
    <property type="evidence" value="ECO:0007669"/>
    <property type="project" value="UniProtKB-ARBA"/>
</dbReference>
<keyword evidence="1" id="KW-0812">Transmembrane</keyword>
<dbReference type="Proteomes" id="UP000501914">
    <property type="component" value="Chromosome"/>
</dbReference>
<feature type="transmembrane region" description="Helical" evidence="1">
    <location>
        <begin position="125"/>
        <end position="147"/>
    </location>
</feature>
<evidence type="ECO:0000259" key="2">
    <source>
        <dbReference type="Pfam" id="PF02517"/>
    </source>
</evidence>
<organism evidence="3 4">
    <name type="scientific">Bacillus tequilensis</name>
    <dbReference type="NCBI Taxonomy" id="227866"/>
    <lineage>
        <taxon>Bacteria</taxon>
        <taxon>Bacillati</taxon>
        <taxon>Bacillota</taxon>
        <taxon>Bacilli</taxon>
        <taxon>Bacillales</taxon>
        <taxon>Bacillaceae</taxon>
        <taxon>Bacillus</taxon>
    </lineage>
</organism>
<feature type="transmembrane region" description="Helical" evidence="1">
    <location>
        <begin position="262"/>
        <end position="282"/>
    </location>
</feature>
<keyword evidence="3" id="KW-0645">Protease</keyword>
<keyword evidence="1" id="KW-0472">Membrane</keyword>
<dbReference type="KEGG" id="bteq:G4P54_10770"/>
<feature type="domain" description="CAAX prenyl protease 2/Lysostaphin resistance protein A-like" evidence="2">
    <location>
        <begin position="133"/>
        <end position="233"/>
    </location>
</feature>